<reference evidence="2 3" key="2">
    <citation type="submission" date="2019-05" db="EMBL/GenBank/DDBJ databases">
        <title>Glycomyces buryatensis sp. nov.</title>
        <authorList>
            <person name="Nikitina E."/>
        </authorList>
    </citation>
    <scope>NUCLEOTIDE SEQUENCE [LARGE SCALE GENOMIC DNA]</scope>
    <source>
        <strain evidence="2 3">18</strain>
    </source>
</reference>
<dbReference type="Pfam" id="PF10824">
    <property type="entry name" value="T7SS_ESX_EspC"/>
    <property type="match status" value="1"/>
</dbReference>
<keyword evidence="3" id="KW-1185">Reference proteome</keyword>
<evidence type="ECO:0000313" key="3">
    <source>
        <dbReference type="Proteomes" id="UP000308760"/>
    </source>
</evidence>
<keyword evidence="1" id="KW-0472">Membrane</keyword>
<organism evidence="2 3">
    <name type="scientific">Glycomyces buryatensis</name>
    <dbReference type="NCBI Taxonomy" id="2570927"/>
    <lineage>
        <taxon>Bacteria</taxon>
        <taxon>Bacillati</taxon>
        <taxon>Actinomycetota</taxon>
        <taxon>Actinomycetes</taxon>
        <taxon>Glycomycetales</taxon>
        <taxon>Glycomycetaceae</taxon>
        <taxon>Glycomyces</taxon>
    </lineage>
</organism>
<reference evidence="3" key="1">
    <citation type="submission" date="2019-04" db="EMBL/GenBank/DDBJ databases">
        <title>Nocardioides xinjiangensis sp. nov.</title>
        <authorList>
            <person name="Liu S."/>
        </authorList>
    </citation>
    <scope>NUCLEOTIDE SEQUENCE [LARGE SCALE GENOMIC DNA]</scope>
    <source>
        <strain evidence="3">18</strain>
    </source>
</reference>
<keyword evidence="1" id="KW-0812">Transmembrane</keyword>
<proteinExistence type="predicted"/>
<dbReference type="InterPro" id="IPR022536">
    <property type="entry name" value="EspC"/>
</dbReference>
<dbReference type="Proteomes" id="UP000308760">
    <property type="component" value="Unassembled WGS sequence"/>
</dbReference>
<gene>
    <name evidence="2" type="ORF">FAB82_24295</name>
</gene>
<name>A0A4S8PSW1_9ACTN</name>
<evidence type="ECO:0000256" key="1">
    <source>
        <dbReference type="SAM" id="Phobius"/>
    </source>
</evidence>
<sequence length="108" mass="11926">MTWIDVDAEKVRQAASTLRETKTEVQAVADYAHEADPDWWMWGLAGIPFAALYFAATEMVFHPALEDAQEAIEGLCVRLEDCADDHEASDAEVAQELEKLGEELTGGN</sequence>
<accession>A0A4S8PSW1</accession>
<keyword evidence="1" id="KW-1133">Transmembrane helix</keyword>
<dbReference type="OrthoDB" id="5196296at2"/>
<dbReference type="AlphaFoldDB" id="A0A4S8PSW1"/>
<protein>
    <submittedName>
        <fullName evidence="2">Uncharacterized protein</fullName>
    </submittedName>
</protein>
<dbReference type="EMBL" id="STGY01000080">
    <property type="protein sequence ID" value="THV34378.1"/>
    <property type="molecule type" value="Genomic_DNA"/>
</dbReference>
<comment type="caution">
    <text evidence="2">The sequence shown here is derived from an EMBL/GenBank/DDBJ whole genome shotgun (WGS) entry which is preliminary data.</text>
</comment>
<dbReference type="GO" id="GO:0009306">
    <property type="term" value="P:protein secretion"/>
    <property type="evidence" value="ECO:0007669"/>
    <property type="project" value="InterPro"/>
</dbReference>
<dbReference type="RefSeq" id="WP_136537156.1">
    <property type="nucleotide sequence ID" value="NZ_STGY01000080.1"/>
</dbReference>
<evidence type="ECO:0000313" key="2">
    <source>
        <dbReference type="EMBL" id="THV34378.1"/>
    </source>
</evidence>
<feature type="transmembrane region" description="Helical" evidence="1">
    <location>
        <begin position="39"/>
        <end position="56"/>
    </location>
</feature>